<name>A0A8X8H2E9_9RHOB</name>
<gene>
    <name evidence="1" type="ORF">GEU84_011215</name>
</gene>
<evidence type="ECO:0008006" key="3">
    <source>
        <dbReference type="Google" id="ProtNLM"/>
    </source>
</evidence>
<comment type="caution">
    <text evidence="1">The sequence shown here is derived from an EMBL/GenBank/DDBJ whole genome shotgun (WGS) entry which is preliminary data.</text>
</comment>
<reference evidence="1" key="1">
    <citation type="submission" date="2020-05" db="EMBL/GenBank/DDBJ databases">
        <title>Fertoebacter nigrum gen. nov., sp. nov., a new member of the family Rhodobacteraceae.</title>
        <authorList>
            <person name="Szuroczki S."/>
            <person name="Abbaszade G."/>
            <person name="Buni D."/>
            <person name="Schumann P."/>
            <person name="Toth E."/>
        </authorList>
    </citation>
    <scope>NUCLEOTIDE SEQUENCE</scope>
    <source>
        <strain evidence="1">RG-N-1a</strain>
    </source>
</reference>
<accession>A0A8X8H2E9</accession>
<dbReference type="Proteomes" id="UP000484076">
    <property type="component" value="Unassembled WGS sequence"/>
</dbReference>
<dbReference type="InterPro" id="IPR027417">
    <property type="entry name" value="P-loop_NTPase"/>
</dbReference>
<keyword evidence="2" id="KW-1185">Reference proteome</keyword>
<organism evidence="1 2">
    <name type="scientific">Fertoeibacter niger</name>
    <dbReference type="NCBI Taxonomy" id="2656921"/>
    <lineage>
        <taxon>Bacteria</taxon>
        <taxon>Pseudomonadati</taxon>
        <taxon>Pseudomonadota</taxon>
        <taxon>Alphaproteobacteria</taxon>
        <taxon>Rhodobacterales</taxon>
        <taxon>Paracoccaceae</taxon>
        <taxon>Fertoeibacter</taxon>
    </lineage>
</organism>
<sequence>MASWTSCWRTRVTTLHNLTRRPAAADPFTLTNARVHEAGGPGRRAFALVQCLRHPGPVLWVLPAHEPQRPMLRGLPAGLGERLMLLTPKGETDLLWCVEEALRAAPVALVIAEPQQALSLTAGRRLQLAAETGRTTGLMLIREGQGSSACETRWHCEPVAATAADSTLHRWSLNKNKSGTIGSWTLNWHGATAAVHLVSPAGERCQPAEPPR</sequence>
<dbReference type="SUPFAM" id="SSF52540">
    <property type="entry name" value="P-loop containing nucleoside triphosphate hydrolases"/>
    <property type="match status" value="1"/>
</dbReference>
<proteinExistence type="predicted"/>
<evidence type="ECO:0000313" key="1">
    <source>
        <dbReference type="EMBL" id="NUB44957.1"/>
    </source>
</evidence>
<dbReference type="EMBL" id="WHUT02000006">
    <property type="protein sequence ID" value="NUB44957.1"/>
    <property type="molecule type" value="Genomic_DNA"/>
</dbReference>
<evidence type="ECO:0000313" key="2">
    <source>
        <dbReference type="Proteomes" id="UP000484076"/>
    </source>
</evidence>
<dbReference type="Gene3D" id="3.40.50.300">
    <property type="entry name" value="P-loop containing nucleotide triphosphate hydrolases"/>
    <property type="match status" value="1"/>
</dbReference>
<dbReference type="AlphaFoldDB" id="A0A8X8H2E9"/>
<protein>
    <recommendedName>
        <fullName evidence="3">Translesion DNA synthesis-associated protein ImuA</fullName>
    </recommendedName>
</protein>